<dbReference type="InterPro" id="IPR042527">
    <property type="entry name" value="Atg5_UblA_dom_sf"/>
</dbReference>
<evidence type="ECO:0000256" key="2">
    <source>
        <dbReference type="ARBA" id="ARBA00006910"/>
    </source>
</evidence>
<dbReference type="InParanoid" id="V5FZF4"/>
<dbReference type="PROSITE" id="PS50011">
    <property type="entry name" value="PROTEIN_KINASE_DOM"/>
    <property type="match status" value="1"/>
</dbReference>
<evidence type="ECO:0000256" key="3">
    <source>
        <dbReference type="ARBA" id="ARBA00011554"/>
    </source>
</evidence>
<dbReference type="EMBL" id="BAUL01000073">
    <property type="protein sequence ID" value="GAD94002.1"/>
    <property type="molecule type" value="Genomic_DNA"/>
</dbReference>
<dbReference type="Gene3D" id="3.30.200.20">
    <property type="entry name" value="Phosphorylase Kinase, domain 1"/>
    <property type="match status" value="1"/>
</dbReference>
<dbReference type="FunFam" id="3.10.20.620:FF:000004">
    <property type="entry name" value="Autophagy protein 5"/>
    <property type="match status" value="1"/>
</dbReference>
<dbReference type="GO" id="GO:0005524">
    <property type="term" value="F:ATP binding"/>
    <property type="evidence" value="ECO:0007669"/>
    <property type="project" value="InterPro"/>
</dbReference>
<dbReference type="PANTHER" id="PTHR13040">
    <property type="entry name" value="AUTOPHAGY PROTEIN 5"/>
    <property type="match status" value="1"/>
</dbReference>
<comment type="similarity">
    <text evidence="2">Belongs to the ATG5 family.</text>
</comment>
<dbReference type="InterPro" id="IPR007239">
    <property type="entry name" value="Atg5"/>
</dbReference>
<dbReference type="GO" id="GO:0034045">
    <property type="term" value="C:phagophore assembly site membrane"/>
    <property type="evidence" value="ECO:0007669"/>
    <property type="project" value="UniProtKB-SubCell"/>
</dbReference>
<evidence type="ECO:0000256" key="6">
    <source>
        <dbReference type="ARBA" id="ARBA00022843"/>
    </source>
</evidence>
<evidence type="ECO:0000256" key="4">
    <source>
        <dbReference type="ARBA" id="ARBA00015616"/>
    </source>
</evidence>
<comment type="subunit">
    <text evidence="3">Conjugated with ATG12.</text>
</comment>
<dbReference type="Pfam" id="PF20637">
    <property type="entry name" value="ATG5_HBR"/>
    <property type="match status" value="1"/>
</dbReference>
<dbReference type="InterPro" id="IPR000719">
    <property type="entry name" value="Prot_kinase_dom"/>
</dbReference>
<dbReference type="GO" id="GO:0006995">
    <property type="term" value="P:cellular response to nitrogen starvation"/>
    <property type="evidence" value="ECO:0007669"/>
    <property type="project" value="TreeGrafter"/>
</dbReference>
<dbReference type="HOGENOM" id="CLU_593109_0_0_1"/>
<organism evidence="10 11">
    <name type="scientific">Byssochlamys spectabilis (strain No. 5 / NBRC 109023)</name>
    <name type="common">Paecilomyces variotii</name>
    <dbReference type="NCBI Taxonomy" id="1356009"/>
    <lineage>
        <taxon>Eukaryota</taxon>
        <taxon>Fungi</taxon>
        <taxon>Dikarya</taxon>
        <taxon>Ascomycota</taxon>
        <taxon>Pezizomycotina</taxon>
        <taxon>Eurotiomycetes</taxon>
        <taxon>Eurotiomycetidae</taxon>
        <taxon>Eurotiales</taxon>
        <taxon>Thermoascaceae</taxon>
        <taxon>Paecilomyces</taxon>
    </lineage>
</organism>
<dbReference type="GO" id="GO:0061908">
    <property type="term" value="C:phagophore"/>
    <property type="evidence" value="ECO:0007669"/>
    <property type="project" value="TreeGrafter"/>
</dbReference>
<proteinExistence type="inferred from homology"/>
<feature type="domain" description="Protein kinase" evidence="9">
    <location>
        <begin position="157"/>
        <end position="461"/>
    </location>
</feature>
<dbReference type="OrthoDB" id="272162at2759"/>
<dbReference type="GO" id="GO:0019776">
    <property type="term" value="F:Atg8-family ligase activity"/>
    <property type="evidence" value="ECO:0007669"/>
    <property type="project" value="TreeGrafter"/>
</dbReference>
<evidence type="ECO:0000259" key="9">
    <source>
        <dbReference type="PROSITE" id="PS50011"/>
    </source>
</evidence>
<dbReference type="Gene3D" id="1.10.246.190">
    <property type="entry name" value="Autophagy protein Apg5, helix rich domain"/>
    <property type="match status" value="1"/>
</dbReference>
<evidence type="ECO:0000256" key="7">
    <source>
        <dbReference type="ARBA" id="ARBA00023006"/>
    </source>
</evidence>
<dbReference type="InterPro" id="IPR011009">
    <property type="entry name" value="Kinase-like_dom_sf"/>
</dbReference>
<dbReference type="Gene3D" id="3.10.20.620">
    <property type="match status" value="1"/>
</dbReference>
<keyword evidence="6" id="KW-0832">Ubl conjugation</keyword>
<dbReference type="GO" id="GO:0044233">
    <property type="term" value="C:mitochondria-associated endoplasmic reticulum membrane contact site"/>
    <property type="evidence" value="ECO:0007669"/>
    <property type="project" value="TreeGrafter"/>
</dbReference>
<evidence type="ECO:0000256" key="5">
    <source>
        <dbReference type="ARBA" id="ARBA00022499"/>
    </source>
</evidence>
<dbReference type="PANTHER" id="PTHR13040:SF2">
    <property type="entry name" value="AUTOPHAGY PROTEIN 5"/>
    <property type="match status" value="1"/>
</dbReference>
<keyword evidence="11" id="KW-1185">Reference proteome</keyword>
<evidence type="ECO:0000256" key="1">
    <source>
        <dbReference type="ARBA" id="ARBA00004623"/>
    </source>
</evidence>
<dbReference type="Pfam" id="PF20638">
    <property type="entry name" value="ATG5_UblA"/>
    <property type="match status" value="1"/>
</dbReference>
<name>V5FZF4_BYSSN</name>
<dbReference type="AlphaFoldDB" id="V5FZF4"/>
<keyword evidence="5" id="KW-1017">Isopeptide bond</keyword>
<accession>V5FZF4</accession>
<comment type="caution">
    <text evidence="10">The sequence shown here is derived from an EMBL/GenBank/DDBJ whole genome shotgun (WGS) entry which is preliminary data.</text>
</comment>
<dbReference type="Gene3D" id="1.10.510.10">
    <property type="entry name" value="Transferase(Phosphotransferase) domain 1"/>
    <property type="match status" value="1"/>
</dbReference>
<dbReference type="GO" id="GO:0034274">
    <property type="term" value="C:Atg12-Atg5-Atg16 complex"/>
    <property type="evidence" value="ECO:0007669"/>
    <property type="project" value="TreeGrafter"/>
</dbReference>
<dbReference type="GO" id="GO:0004672">
    <property type="term" value="F:protein kinase activity"/>
    <property type="evidence" value="ECO:0007669"/>
    <property type="project" value="InterPro"/>
</dbReference>
<dbReference type="GO" id="GO:0005776">
    <property type="term" value="C:autophagosome"/>
    <property type="evidence" value="ECO:0007669"/>
    <property type="project" value="TreeGrafter"/>
</dbReference>
<evidence type="ECO:0000313" key="11">
    <source>
        <dbReference type="Proteomes" id="UP000018001"/>
    </source>
</evidence>
<gene>
    <name evidence="10" type="ORF">PVAR5_2622</name>
</gene>
<keyword evidence="7" id="KW-0072">Autophagy</keyword>
<evidence type="ECO:0000256" key="8">
    <source>
        <dbReference type="ARBA" id="ARBA00024770"/>
    </source>
</evidence>
<dbReference type="GO" id="GO:0000422">
    <property type="term" value="P:autophagy of mitochondrion"/>
    <property type="evidence" value="ECO:0007669"/>
    <property type="project" value="TreeGrafter"/>
</dbReference>
<comment type="subcellular location">
    <subcellularLocation>
        <location evidence="1">Preautophagosomal structure membrane</location>
        <topology evidence="1">Peripheral membrane protein</topology>
    </subcellularLocation>
</comment>
<reference evidence="11" key="1">
    <citation type="journal article" date="2014" name="Genome Announc.">
        <title>Draft genome sequence of the formaldehyde-resistant fungus Byssochlamys spectabilis No. 5 (anamorph Paecilomyces variotii No. 5) (NBRC109023).</title>
        <authorList>
            <person name="Oka T."/>
            <person name="Ekino K."/>
            <person name="Fukuda K."/>
            <person name="Nomura Y."/>
        </authorList>
    </citation>
    <scope>NUCLEOTIDE SEQUENCE [LARGE SCALE GENOMIC DNA]</scope>
    <source>
        <strain evidence="11">No. 5 / NBRC 109023</strain>
    </source>
</reference>
<sequence>MANQTLPLNAIQQRIWDGKLPLEIVLSPPECRTYDKTDSYLISYPRLSYLPSLLPRLHAFFASSLIEPDTKAHEGWFSFEGVPLKWHYPVGLLYDLYAGADPPSKAEDDHPGHSGDDESSRPLPWRLTIHFSDLPHEDLVKLDPDGMVMHDAFINSVKEADFLRNGNAKGIMSLSKEDSSGLWNAVQEIASSANNNGIHVKQPPELYQRYPNPDYRRDEWVAIKTLTAERSEDTKELEIFQLLRERSKELPGTKYICLVFELLGPSVESIVKANSECDYLRASLLYMMLDSSMENLAFTASCLSKMNVDEILGVIGTPEIEDLIRLDGKPLDPSLPKHLVKAASWADWLDEEEEDIRIIDFGEAFSKSTRLESLAKSGQLRVLETVFVGSFDYRVDLWRAGCIIYSIIFLTTPFWYLGDDGLLLSGMITLFGDFPPEWQEKWESTRSDAICYVKGRLSKNI</sequence>
<dbReference type="SUPFAM" id="SSF56112">
    <property type="entry name" value="Protein kinase-like (PK-like)"/>
    <property type="match status" value="1"/>
</dbReference>
<dbReference type="InterPro" id="IPR048940">
    <property type="entry name" value="ATG5_HBR"/>
</dbReference>
<dbReference type="InterPro" id="IPR042526">
    <property type="entry name" value="Atg5_HR"/>
</dbReference>
<dbReference type="InterPro" id="IPR048939">
    <property type="entry name" value="ATG5_UblA"/>
</dbReference>
<dbReference type="eggNOG" id="KOG2976">
    <property type="taxonomic scope" value="Eukaryota"/>
</dbReference>
<protein>
    <recommendedName>
        <fullName evidence="4">Autophagy protein 5</fullName>
    </recommendedName>
</protein>
<dbReference type="GO" id="GO:0034727">
    <property type="term" value="P:piecemeal microautophagy of the nucleus"/>
    <property type="evidence" value="ECO:0007669"/>
    <property type="project" value="TreeGrafter"/>
</dbReference>
<comment type="function">
    <text evidence="8">Involved in cytoplasm to vacuole transport (Cvt) and autophagic vesicle formation. Autophagy is essential for maintenance of amino acid levels and protein synthesis under nitrogen starvation. Required for selective autophagic degradation of the nucleus (nucleophagy). Also required for mitophagy, which eliminates defective or superfluous mitochondria in order to fulfill cellular energy requirements and prevent excess ROS production. Conjugation with ATG12, through a ubiquitin-like conjugating system involving ATG7 as an E1-like activating enzyme and ATG10 as an E2-like conjugating enzyme, is essential for its function. The ATG12-ATG5 conjugate acts as an E3-like enzyme which is required for lipidation of ATG8 and ATG8 association to the vesicle membranes.</text>
</comment>
<dbReference type="Proteomes" id="UP000018001">
    <property type="component" value="Unassembled WGS sequence"/>
</dbReference>
<evidence type="ECO:0000313" key="10">
    <source>
        <dbReference type="EMBL" id="GAD94002.1"/>
    </source>
</evidence>